<reference evidence="2" key="1">
    <citation type="submission" date="2019-08" db="EMBL/GenBank/DDBJ databases">
        <authorList>
            <person name="Kucharzyk K."/>
            <person name="Murdoch R.W."/>
            <person name="Higgins S."/>
            <person name="Loffler F."/>
        </authorList>
    </citation>
    <scope>NUCLEOTIDE SEQUENCE</scope>
</reference>
<gene>
    <name evidence="2" type="ORF">SDC9_101090</name>
</gene>
<feature type="compositionally biased region" description="Basic and acidic residues" evidence="1">
    <location>
        <begin position="7"/>
        <end position="28"/>
    </location>
</feature>
<proteinExistence type="predicted"/>
<dbReference type="AlphaFoldDB" id="A0A645AM35"/>
<feature type="compositionally biased region" description="Polar residues" evidence="1">
    <location>
        <begin position="134"/>
        <end position="144"/>
    </location>
</feature>
<feature type="region of interest" description="Disordered" evidence="1">
    <location>
        <begin position="134"/>
        <end position="163"/>
    </location>
</feature>
<evidence type="ECO:0000313" key="2">
    <source>
        <dbReference type="EMBL" id="MPM54312.1"/>
    </source>
</evidence>
<dbReference type="EMBL" id="VSSQ01014742">
    <property type="protein sequence ID" value="MPM54312.1"/>
    <property type="molecule type" value="Genomic_DNA"/>
</dbReference>
<feature type="compositionally biased region" description="Basic and acidic residues" evidence="1">
    <location>
        <begin position="154"/>
        <end position="163"/>
    </location>
</feature>
<feature type="region of interest" description="Disordered" evidence="1">
    <location>
        <begin position="1"/>
        <end position="81"/>
    </location>
</feature>
<comment type="caution">
    <text evidence="2">The sequence shown here is derived from an EMBL/GenBank/DDBJ whole genome shotgun (WGS) entry which is preliminary data.</text>
</comment>
<organism evidence="2">
    <name type="scientific">bioreactor metagenome</name>
    <dbReference type="NCBI Taxonomy" id="1076179"/>
    <lineage>
        <taxon>unclassified sequences</taxon>
        <taxon>metagenomes</taxon>
        <taxon>ecological metagenomes</taxon>
    </lineage>
</organism>
<name>A0A645AM35_9ZZZZ</name>
<sequence>MFNNRSDGYRSHKQDGLPRKFWGDKLRQTEPGSFNDGCKIDLPHKNSSNVSHNDSAENRNQFQQPFGKHAHDNGSYKRNNSQQPVFCSHIHTRSGKRQTDKHDNRANNYGWEQPLDNFHPLPLDECTHQKINSAYSYQSRQGPGQSVKLGGFNNRRDKSETAA</sequence>
<feature type="compositionally biased region" description="Polar residues" evidence="1">
    <location>
        <begin position="45"/>
        <end position="64"/>
    </location>
</feature>
<evidence type="ECO:0000256" key="1">
    <source>
        <dbReference type="SAM" id="MobiDB-lite"/>
    </source>
</evidence>
<accession>A0A645AM35</accession>
<protein>
    <submittedName>
        <fullName evidence="2">Uncharacterized protein</fullName>
    </submittedName>
</protein>